<organism evidence="2 3">
    <name type="scientific">Vibrio japonicus</name>
    <dbReference type="NCBI Taxonomy" id="1824638"/>
    <lineage>
        <taxon>Bacteria</taxon>
        <taxon>Pseudomonadati</taxon>
        <taxon>Pseudomonadota</taxon>
        <taxon>Gammaproteobacteria</taxon>
        <taxon>Vibrionales</taxon>
        <taxon>Vibrionaceae</taxon>
        <taxon>Vibrio</taxon>
    </lineage>
</organism>
<gene>
    <name evidence="2" type="ORF">NP165_15930</name>
</gene>
<protein>
    <submittedName>
        <fullName evidence="2">DUF805 domain-containing protein</fullName>
    </submittedName>
</protein>
<accession>A0ABY5LQJ4</accession>
<dbReference type="PANTHER" id="PTHR34980">
    <property type="entry name" value="INNER MEMBRANE PROTEIN-RELATED-RELATED"/>
    <property type="match status" value="1"/>
</dbReference>
<evidence type="ECO:0000313" key="2">
    <source>
        <dbReference type="EMBL" id="UUM33037.1"/>
    </source>
</evidence>
<dbReference type="Pfam" id="PF05656">
    <property type="entry name" value="DUF805"/>
    <property type="match status" value="1"/>
</dbReference>
<feature type="transmembrane region" description="Helical" evidence="1">
    <location>
        <begin position="79"/>
        <end position="98"/>
    </location>
</feature>
<keyword evidence="3" id="KW-1185">Reference proteome</keyword>
<evidence type="ECO:0000256" key="1">
    <source>
        <dbReference type="SAM" id="Phobius"/>
    </source>
</evidence>
<dbReference type="EMBL" id="CP102097">
    <property type="protein sequence ID" value="UUM33037.1"/>
    <property type="molecule type" value="Genomic_DNA"/>
</dbReference>
<feature type="transmembrane region" description="Helical" evidence="1">
    <location>
        <begin position="49"/>
        <end position="67"/>
    </location>
</feature>
<sequence length="110" mass="12880">MSFYLLAWQRYLDFTGRASRKEFWMFFLVHFVVTLLFIALDIAWPQFGWADLIYGIVSMLPMVAIIVRRLHDTCRSGWWGWVFVVPAIGPFWLIYLLALDSQEPSQGVSS</sequence>
<evidence type="ECO:0000313" key="3">
    <source>
        <dbReference type="Proteomes" id="UP001058602"/>
    </source>
</evidence>
<proteinExistence type="predicted"/>
<reference evidence="2" key="1">
    <citation type="submission" date="2022-07" db="EMBL/GenBank/DDBJ databases">
        <title>Complete genome of Vibrio japonicus strain JCM 31412T and phylogenomic assessment of the Nereis clade of the genus Vibrio.</title>
        <authorList>
            <person name="Shlafstein M.D."/>
            <person name="Emsley S.A."/>
            <person name="Ushijima B."/>
            <person name="Videau P."/>
            <person name="Saw J.H."/>
        </authorList>
    </citation>
    <scope>NUCLEOTIDE SEQUENCE</scope>
    <source>
        <strain evidence="2">JCM 31412</strain>
    </source>
</reference>
<dbReference type="PANTHER" id="PTHR34980:SF2">
    <property type="entry name" value="INNER MEMBRANE PROTEIN YHAH-RELATED"/>
    <property type="match status" value="1"/>
</dbReference>
<keyword evidence="1" id="KW-0472">Membrane</keyword>
<feature type="transmembrane region" description="Helical" evidence="1">
    <location>
        <begin position="23"/>
        <end position="43"/>
    </location>
</feature>
<dbReference type="InterPro" id="IPR008523">
    <property type="entry name" value="DUF805"/>
</dbReference>
<keyword evidence="1" id="KW-0812">Transmembrane</keyword>
<dbReference type="Proteomes" id="UP001058602">
    <property type="component" value="Chromosome 2"/>
</dbReference>
<keyword evidence="1" id="KW-1133">Transmembrane helix</keyword>
<dbReference type="RefSeq" id="WP_257086736.1">
    <property type="nucleotide sequence ID" value="NZ_CP102097.1"/>
</dbReference>
<name>A0ABY5LQJ4_9VIBR</name>